<dbReference type="GO" id="GO:0005615">
    <property type="term" value="C:extracellular space"/>
    <property type="evidence" value="ECO:0007669"/>
    <property type="project" value="TreeGrafter"/>
</dbReference>
<feature type="non-terminal residue" evidence="6">
    <location>
        <position position="1"/>
    </location>
</feature>
<evidence type="ECO:0000256" key="1">
    <source>
        <dbReference type="ARBA" id="ARBA00004613"/>
    </source>
</evidence>
<evidence type="ECO:0000313" key="6">
    <source>
        <dbReference type="EMBL" id="KAF0881233.1"/>
    </source>
</evidence>
<dbReference type="EMBL" id="VOAJ01002746">
    <property type="protein sequence ID" value="KAF0881233.1"/>
    <property type="molecule type" value="Genomic_DNA"/>
</dbReference>
<evidence type="ECO:0000256" key="3">
    <source>
        <dbReference type="ARBA" id="ARBA00022525"/>
    </source>
</evidence>
<keyword evidence="3" id="KW-0964">Secreted</keyword>
<dbReference type="GO" id="GO:0050772">
    <property type="term" value="P:positive regulation of axonogenesis"/>
    <property type="evidence" value="ECO:0007669"/>
    <property type="project" value="TreeGrafter"/>
</dbReference>
<dbReference type="AlphaFoldDB" id="A0A6G1B150"/>
<dbReference type="InterPro" id="IPR051998">
    <property type="entry name" value="Meteorin-like"/>
</dbReference>
<dbReference type="Proteomes" id="UP000475037">
    <property type="component" value="Unassembled WGS sequence"/>
</dbReference>
<reference evidence="6 7" key="1">
    <citation type="submission" date="2019-11" db="EMBL/GenBank/DDBJ databases">
        <authorList>
            <person name="Yang C."/>
            <person name="Li F."/>
        </authorList>
    </citation>
    <scope>NUCLEOTIDE SEQUENCE [LARGE SCALE GENOMIC DNA]</scope>
    <source>
        <strain evidence="6">KB4526</strain>
        <tissue evidence="6">Muscle</tissue>
    </source>
</reference>
<evidence type="ECO:0000256" key="4">
    <source>
        <dbReference type="ARBA" id="ARBA00022729"/>
    </source>
</evidence>
<gene>
    <name evidence="6" type="primary">Fam173a</name>
    <name evidence="6" type="ORF">FOF47_R19504</name>
</gene>
<dbReference type="PANTHER" id="PTHR28593">
    <property type="entry name" value="METEORIN-LIKE PROTEIN"/>
    <property type="match status" value="1"/>
</dbReference>
<dbReference type="PANTHER" id="PTHR28593:SF2">
    <property type="entry name" value="METEORIN"/>
    <property type="match status" value="1"/>
</dbReference>
<accession>A0A6G1B150</accession>
<name>A0A6G1B150_CROCR</name>
<comment type="caution">
    <text evidence="6">The sequence shown here is derived from an EMBL/GenBank/DDBJ whole genome shotgun (WGS) entry which is preliminary data.</text>
</comment>
<sequence>GVCRPCSDTELLLTACTSDFVINRTIHGVAHNAELQESVITVAAARVPRQTRPLFLVGAPGGPVQASIHTPLRCGVCPGPGTFLFMGWSRSGEAWRGCAPRFQEFSHAYAAARAHRLHARELALD</sequence>
<comment type="subcellular location">
    <subcellularLocation>
        <location evidence="1">Secreted</location>
    </subcellularLocation>
</comment>
<keyword evidence="7" id="KW-1185">Reference proteome</keyword>
<comment type="similarity">
    <text evidence="2">Belongs to the meteorin family.</text>
</comment>
<protein>
    <submittedName>
        <fullName evidence="6">F173A protein</fullName>
    </submittedName>
</protein>
<evidence type="ECO:0000313" key="7">
    <source>
        <dbReference type="Proteomes" id="UP000475037"/>
    </source>
</evidence>
<dbReference type="GO" id="GO:0010001">
    <property type="term" value="P:glial cell differentiation"/>
    <property type="evidence" value="ECO:0007669"/>
    <property type="project" value="TreeGrafter"/>
</dbReference>
<evidence type="ECO:0000256" key="2">
    <source>
        <dbReference type="ARBA" id="ARBA00005669"/>
    </source>
</evidence>
<keyword evidence="5" id="KW-1015">Disulfide bond</keyword>
<feature type="non-terminal residue" evidence="6">
    <location>
        <position position="125"/>
    </location>
</feature>
<evidence type="ECO:0000256" key="5">
    <source>
        <dbReference type="ARBA" id="ARBA00023157"/>
    </source>
</evidence>
<proteinExistence type="inferred from homology"/>
<keyword evidence="4" id="KW-0732">Signal</keyword>
<dbReference type="GO" id="GO:0005179">
    <property type="term" value="F:hormone activity"/>
    <property type="evidence" value="ECO:0007669"/>
    <property type="project" value="TreeGrafter"/>
</dbReference>
<organism evidence="6 7">
    <name type="scientific">Crocuta crocuta</name>
    <name type="common">Spotted hyena</name>
    <dbReference type="NCBI Taxonomy" id="9678"/>
    <lineage>
        <taxon>Eukaryota</taxon>
        <taxon>Metazoa</taxon>
        <taxon>Chordata</taxon>
        <taxon>Craniata</taxon>
        <taxon>Vertebrata</taxon>
        <taxon>Euteleostomi</taxon>
        <taxon>Mammalia</taxon>
        <taxon>Eutheria</taxon>
        <taxon>Laurasiatheria</taxon>
        <taxon>Carnivora</taxon>
        <taxon>Feliformia</taxon>
        <taxon>Hyaenidae</taxon>
        <taxon>Crocuta</taxon>
    </lineage>
</organism>